<reference evidence="1 2" key="1">
    <citation type="submission" date="2019-06" db="EMBL/GenBank/DDBJ databases">
        <title>Lysobacter alkalisoli sp. nov. isolated from saline soil.</title>
        <authorList>
            <person name="Sun J.-Q."/>
            <person name="Xu L."/>
        </authorList>
    </citation>
    <scope>NUCLEOTIDE SEQUENCE [LARGE SCALE GENOMIC DNA]</scope>
    <source>
        <strain evidence="1 2">JCM 31130</strain>
    </source>
</reference>
<dbReference type="EMBL" id="VICE01000063">
    <property type="protein sequence ID" value="TQD46638.1"/>
    <property type="molecule type" value="Genomic_DNA"/>
</dbReference>
<sequence length="236" mass="26353">MSDQDRRVPAATLASKNESHFPNESEAYRIARNALLAEEIELRRHIWRVGEMRRALPPGGQVTTDYRFEGAHGAVGLDAMFGDKDTLIVYSMMYGPARERGCPMCTAQLSSWDPIVPHLEQRVALAVVARSPYPRIAAYGIERGWKHLKLYADPSGDFTRDFVGDRDADMPAYTVFQRDGATIRHFYSAEGSPAMADPGQDPHNAPDMNPLWILLDTTPGGRGTDWYPTLDDKGRS</sequence>
<dbReference type="InterPro" id="IPR010296">
    <property type="entry name" value="DUF899_thioredox"/>
</dbReference>
<dbReference type="Pfam" id="PF05988">
    <property type="entry name" value="DUF899"/>
    <property type="match status" value="1"/>
</dbReference>
<protein>
    <submittedName>
        <fullName evidence="1">DUF899 domain-containing protein</fullName>
    </submittedName>
</protein>
<organism evidence="1 2">
    <name type="scientific">Marilutibacter aestuarii</name>
    <dbReference type="NCBI Taxonomy" id="1706195"/>
    <lineage>
        <taxon>Bacteria</taxon>
        <taxon>Pseudomonadati</taxon>
        <taxon>Pseudomonadota</taxon>
        <taxon>Gammaproteobacteria</taxon>
        <taxon>Lysobacterales</taxon>
        <taxon>Lysobacteraceae</taxon>
        <taxon>Marilutibacter</taxon>
    </lineage>
</organism>
<accession>A0A508AG10</accession>
<name>A0A508AG10_9GAMM</name>
<dbReference type="OrthoDB" id="574359at2"/>
<proteinExistence type="predicted"/>
<evidence type="ECO:0000313" key="1">
    <source>
        <dbReference type="EMBL" id="TQD46638.1"/>
    </source>
</evidence>
<keyword evidence="2" id="KW-1185">Reference proteome</keyword>
<dbReference type="Proteomes" id="UP000318212">
    <property type="component" value="Unassembled WGS sequence"/>
</dbReference>
<evidence type="ECO:0000313" key="2">
    <source>
        <dbReference type="Proteomes" id="UP000318212"/>
    </source>
</evidence>
<comment type="caution">
    <text evidence="1">The sequence shown here is derived from an EMBL/GenBank/DDBJ whole genome shotgun (WGS) entry which is preliminary data.</text>
</comment>
<gene>
    <name evidence="1" type="ORF">FKV25_06500</name>
</gene>
<dbReference type="AlphaFoldDB" id="A0A508AG10"/>
<dbReference type="RefSeq" id="WP_141517980.1">
    <property type="nucleotide sequence ID" value="NZ_VICE01000063.1"/>
</dbReference>